<organism evidence="6 7">
    <name type="scientific">Candidatus Geothrix odensensis</name>
    <dbReference type="NCBI Taxonomy" id="2954440"/>
    <lineage>
        <taxon>Bacteria</taxon>
        <taxon>Pseudomonadati</taxon>
        <taxon>Acidobacteriota</taxon>
        <taxon>Holophagae</taxon>
        <taxon>Holophagales</taxon>
        <taxon>Holophagaceae</taxon>
        <taxon>Geothrix</taxon>
    </lineage>
</organism>
<keyword evidence="6" id="KW-0808">Transferase</keyword>
<dbReference type="GO" id="GO:0003962">
    <property type="term" value="F:cystathionine gamma-synthase activity"/>
    <property type="evidence" value="ECO:0007669"/>
    <property type="project" value="TreeGrafter"/>
</dbReference>
<dbReference type="EMBL" id="JADKCH010000003">
    <property type="protein sequence ID" value="MBK8572186.1"/>
    <property type="molecule type" value="Genomic_DNA"/>
</dbReference>
<dbReference type="InterPro" id="IPR015421">
    <property type="entry name" value="PyrdxlP-dep_Trfase_major"/>
</dbReference>
<dbReference type="PIRSF" id="PIRSF001434">
    <property type="entry name" value="CGS"/>
    <property type="match status" value="1"/>
</dbReference>
<dbReference type="FunFam" id="3.90.1150.10:FF:000008">
    <property type="entry name" value="Cystathionine gamma-synthase"/>
    <property type="match status" value="1"/>
</dbReference>
<dbReference type="InterPro" id="IPR015424">
    <property type="entry name" value="PyrdxlP-dep_Trfase"/>
</dbReference>
<gene>
    <name evidence="6" type="ORF">IPN91_05960</name>
</gene>
<reference evidence="6 7" key="1">
    <citation type="submission" date="2020-10" db="EMBL/GenBank/DDBJ databases">
        <title>Connecting structure to function with the recovery of over 1000 high-quality activated sludge metagenome-assembled genomes encoding full-length rRNA genes using long-read sequencing.</title>
        <authorList>
            <person name="Singleton C.M."/>
            <person name="Petriglieri F."/>
            <person name="Kristensen J.M."/>
            <person name="Kirkegaard R.H."/>
            <person name="Michaelsen T.Y."/>
            <person name="Andersen M.H."/>
            <person name="Karst S.M."/>
            <person name="Dueholm M.S."/>
            <person name="Nielsen P.H."/>
            <person name="Albertsen M."/>
        </authorList>
    </citation>
    <scope>NUCLEOTIDE SEQUENCE [LARGE SCALE GENOMIC DNA]</scope>
    <source>
        <strain evidence="6">OdNE_18-Q3-R46-58_MAXAC.008</strain>
    </source>
</reference>
<evidence type="ECO:0000313" key="6">
    <source>
        <dbReference type="EMBL" id="MBK8572186.1"/>
    </source>
</evidence>
<dbReference type="Pfam" id="PF01053">
    <property type="entry name" value="Cys_Met_Meta_PP"/>
    <property type="match status" value="1"/>
</dbReference>
<evidence type="ECO:0000256" key="3">
    <source>
        <dbReference type="ARBA" id="ARBA00022898"/>
    </source>
</evidence>
<accession>A0A936F1B8</accession>
<sequence length="384" mass="41728">MDHKGRFDTLCIHAGQAPDPTNGAIMTPVYFTSTYIQEGLGLNKGFDYARVRNPTRDAVEANLAALEGGAHGMAFGSGMAAVQAIFEQLSSGDHVVLGDNVYGGTFRLLDKVMTRFGLTYTQVDTGDLAAFKAALRPNTKLVMLETPTNPMLGLTDIPGVRQVMTLMGCTAVLAVDNTFATPYNQRPLELGADLVFHSTTKYLNGHSDSIGGIAITNREDLAEGLRFHQKAAGGILSPMESWLILRGTKTLHLRMERHNASALTIARWLEGRKDLKAVYYPGLESHPQHALAKQQMKGFSGIVSFDTGDAERTRRMASTFKVFALAESLGGVESLVCHPASMTHGSVPEADRQRLGINDNLLRLSVGVEDVRDLIDDLDRVLKV</sequence>
<name>A0A936F1B8_9BACT</name>
<dbReference type="CDD" id="cd00614">
    <property type="entry name" value="CGS_like"/>
    <property type="match status" value="1"/>
</dbReference>
<dbReference type="Gene3D" id="3.40.640.10">
    <property type="entry name" value="Type I PLP-dependent aspartate aminotransferase-like (Major domain)"/>
    <property type="match status" value="1"/>
</dbReference>
<dbReference type="GO" id="GO:0004123">
    <property type="term" value="F:cystathionine gamma-lyase activity"/>
    <property type="evidence" value="ECO:0007669"/>
    <property type="project" value="TreeGrafter"/>
</dbReference>
<dbReference type="GO" id="GO:0019343">
    <property type="term" value="P:cysteine biosynthetic process via cystathionine"/>
    <property type="evidence" value="ECO:0007669"/>
    <property type="project" value="TreeGrafter"/>
</dbReference>
<evidence type="ECO:0000256" key="4">
    <source>
        <dbReference type="PIRSR" id="PIRSR001434-2"/>
    </source>
</evidence>
<evidence type="ECO:0000313" key="7">
    <source>
        <dbReference type="Proteomes" id="UP000709959"/>
    </source>
</evidence>
<comment type="caution">
    <text evidence="6">The sequence shown here is derived from an EMBL/GenBank/DDBJ whole genome shotgun (WGS) entry which is preliminary data.</text>
</comment>
<dbReference type="GO" id="GO:0030170">
    <property type="term" value="F:pyridoxal phosphate binding"/>
    <property type="evidence" value="ECO:0007669"/>
    <property type="project" value="InterPro"/>
</dbReference>
<dbReference type="PANTHER" id="PTHR11808:SF15">
    <property type="entry name" value="CYSTATHIONINE GAMMA-LYASE"/>
    <property type="match status" value="1"/>
</dbReference>
<protein>
    <submittedName>
        <fullName evidence="6">PLP-dependent transferase</fullName>
    </submittedName>
</protein>
<comment type="similarity">
    <text evidence="2 5">Belongs to the trans-sulfuration enzymes family.</text>
</comment>
<dbReference type="Gene3D" id="3.90.1150.10">
    <property type="entry name" value="Aspartate Aminotransferase, domain 1"/>
    <property type="match status" value="1"/>
</dbReference>
<evidence type="ECO:0000256" key="1">
    <source>
        <dbReference type="ARBA" id="ARBA00001933"/>
    </source>
</evidence>
<dbReference type="FunFam" id="3.40.640.10:FF:000009">
    <property type="entry name" value="Cystathionine gamma-synthase homolog"/>
    <property type="match status" value="1"/>
</dbReference>
<comment type="cofactor">
    <cofactor evidence="1 5">
        <name>pyridoxal 5'-phosphate</name>
        <dbReference type="ChEBI" id="CHEBI:597326"/>
    </cofactor>
</comment>
<dbReference type="InterPro" id="IPR000277">
    <property type="entry name" value="Cys/Met-Metab_PyrdxlP-dep_enz"/>
</dbReference>
<dbReference type="Proteomes" id="UP000709959">
    <property type="component" value="Unassembled WGS sequence"/>
</dbReference>
<dbReference type="AlphaFoldDB" id="A0A936F1B8"/>
<dbReference type="InterPro" id="IPR015422">
    <property type="entry name" value="PyrdxlP-dep_Trfase_small"/>
</dbReference>
<evidence type="ECO:0000256" key="5">
    <source>
        <dbReference type="RuleBase" id="RU362118"/>
    </source>
</evidence>
<dbReference type="GO" id="GO:0005737">
    <property type="term" value="C:cytoplasm"/>
    <property type="evidence" value="ECO:0007669"/>
    <property type="project" value="TreeGrafter"/>
</dbReference>
<dbReference type="SUPFAM" id="SSF53383">
    <property type="entry name" value="PLP-dependent transferases"/>
    <property type="match status" value="1"/>
</dbReference>
<dbReference type="InterPro" id="IPR054542">
    <property type="entry name" value="Cys_met_metab_PP"/>
</dbReference>
<dbReference type="PROSITE" id="PS00868">
    <property type="entry name" value="CYS_MET_METAB_PP"/>
    <property type="match status" value="1"/>
</dbReference>
<feature type="modified residue" description="N6-(pyridoxal phosphate)lysine" evidence="4">
    <location>
        <position position="201"/>
    </location>
</feature>
<dbReference type="PANTHER" id="PTHR11808">
    <property type="entry name" value="TRANS-SULFURATION ENZYME FAMILY MEMBER"/>
    <property type="match status" value="1"/>
</dbReference>
<keyword evidence="3 4" id="KW-0663">Pyridoxal phosphate</keyword>
<dbReference type="GO" id="GO:0019346">
    <property type="term" value="P:transsulfuration"/>
    <property type="evidence" value="ECO:0007669"/>
    <property type="project" value="InterPro"/>
</dbReference>
<evidence type="ECO:0000256" key="2">
    <source>
        <dbReference type="ARBA" id="ARBA00009077"/>
    </source>
</evidence>
<proteinExistence type="inferred from homology"/>